<evidence type="ECO:0000313" key="3">
    <source>
        <dbReference type="Proteomes" id="UP000754883"/>
    </source>
</evidence>
<evidence type="ECO:0000259" key="1">
    <source>
        <dbReference type="Pfam" id="PF06985"/>
    </source>
</evidence>
<sequence>MLCNICREGLQGIWDPSKAKRVCREIEFDEKLKEDERFHQAPPSHVHDQHPTHFLFGHHPTLESYLQSVADGCVMCCQSRHNGMEIDQEAAIAELGFYSLFAVGLLNAYPVMCIYTPKARFNQPMKMFDGSPHDCNLEISPSTGDAKAWSLIQSWMGTCIQTHRRCNQTTDFLPSYLLELDDLGESFCLIPAGQLSTQSSGVRYCALSHCYNADESLRLTTSSMRQFSRPQSLSTLPLTYRDAFAVTKRLGVHHLWIDHLCTPQDEPPLSNTELQDILSNSFCGIGATRSTLPSSGLFAKREPHLIIPTAFEFPLDAEGNTTLLKFHRPEMAQFKDEPLVQTAKGFRERLLTPRMIHFGTSLISWECHGALCDEVNPGGILYGPGGYTNIEGETPIVISEKYAAGKPIRAPPRPAWKPLIHARPFSYPLGDPKKDILSRWFQLLPEYTKCTVAGPDERLDCIESAAMRMKPHLKEHGCDDTYLAGMWKETLPTALVWYTCGNGNRPPRYRAPSWSWAAIDGPINYEEGLSGSFTTQSLCELVDVVSKTNEAGLVIAGNLTLKGKLLIGKSSPNLNYPNEPYYETEMGIDGLIDPGTGADVATVPESHDRLPGSIRFDTKQDTKEDIYLFPIITALIRERWPQVYGIALTKLDSGAYLRCGRWIISPASWEESKRIFCGLLDSKITIE</sequence>
<comment type="caution">
    <text evidence="2">The sequence shown here is derived from an EMBL/GenBank/DDBJ whole genome shotgun (WGS) entry which is preliminary data.</text>
</comment>
<dbReference type="PANTHER" id="PTHR33112">
    <property type="entry name" value="DOMAIN PROTEIN, PUTATIVE-RELATED"/>
    <property type="match status" value="1"/>
</dbReference>
<protein>
    <recommendedName>
        <fullName evidence="1">Heterokaryon incompatibility domain-containing protein</fullName>
    </recommendedName>
</protein>
<proteinExistence type="predicted"/>
<dbReference type="PANTHER" id="PTHR33112:SF16">
    <property type="entry name" value="HETEROKARYON INCOMPATIBILITY DOMAIN-CONTAINING PROTEIN"/>
    <property type="match status" value="1"/>
</dbReference>
<dbReference type="AlphaFoldDB" id="A0A9N9UVR6"/>
<dbReference type="Pfam" id="PF06985">
    <property type="entry name" value="HET"/>
    <property type="match status" value="1"/>
</dbReference>
<feature type="domain" description="Heterokaryon incompatibility" evidence="1">
    <location>
        <begin position="204"/>
        <end position="317"/>
    </location>
</feature>
<accession>A0A9N9UVR6</accession>
<dbReference type="Proteomes" id="UP000754883">
    <property type="component" value="Unassembled WGS sequence"/>
</dbReference>
<evidence type="ECO:0000313" key="2">
    <source>
        <dbReference type="EMBL" id="CAG9998232.1"/>
    </source>
</evidence>
<gene>
    <name evidence="2" type="ORF">CBYS24578_00003535</name>
</gene>
<dbReference type="InterPro" id="IPR010730">
    <property type="entry name" value="HET"/>
</dbReference>
<keyword evidence="3" id="KW-1185">Reference proteome</keyword>
<dbReference type="EMBL" id="CABFNO020001546">
    <property type="protein sequence ID" value="CAG9998232.1"/>
    <property type="molecule type" value="Genomic_DNA"/>
</dbReference>
<name>A0A9N9UVR6_9HYPO</name>
<reference evidence="2" key="1">
    <citation type="submission" date="2021-10" db="EMBL/GenBank/DDBJ databases">
        <authorList>
            <person name="Piombo E."/>
        </authorList>
    </citation>
    <scope>NUCLEOTIDE SEQUENCE</scope>
</reference>
<dbReference type="OrthoDB" id="5347061at2759"/>
<organism evidence="2 3">
    <name type="scientific">Clonostachys byssicola</name>
    <dbReference type="NCBI Taxonomy" id="160290"/>
    <lineage>
        <taxon>Eukaryota</taxon>
        <taxon>Fungi</taxon>
        <taxon>Dikarya</taxon>
        <taxon>Ascomycota</taxon>
        <taxon>Pezizomycotina</taxon>
        <taxon>Sordariomycetes</taxon>
        <taxon>Hypocreomycetidae</taxon>
        <taxon>Hypocreales</taxon>
        <taxon>Bionectriaceae</taxon>
        <taxon>Clonostachys</taxon>
    </lineage>
</organism>